<dbReference type="PANTHER" id="PTHR14614">
    <property type="entry name" value="HEPATOCELLULAR CARCINOMA-ASSOCIATED ANTIGEN"/>
    <property type="match status" value="1"/>
</dbReference>
<proteinExistence type="predicted"/>
<dbReference type="InterPro" id="IPR019410">
    <property type="entry name" value="Methyltransf_16"/>
</dbReference>
<dbReference type="GO" id="GO:0008757">
    <property type="term" value="F:S-adenosylmethionine-dependent methyltransferase activity"/>
    <property type="evidence" value="ECO:0007669"/>
    <property type="project" value="UniProtKB-ARBA"/>
</dbReference>
<dbReference type="Gene3D" id="3.40.50.150">
    <property type="entry name" value="Vaccinia Virus protein VP39"/>
    <property type="match status" value="1"/>
</dbReference>
<accession>A0AAE0WQN0</accession>
<evidence type="ECO:0000313" key="1">
    <source>
        <dbReference type="EMBL" id="KAK3676208.1"/>
    </source>
</evidence>
<dbReference type="CDD" id="cd02440">
    <property type="entry name" value="AdoMet_MTases"/>
    <property type="match status" value="1"/>
</dbReference>
<dbReference type="GO" id="GO:0005737">
    <property type="term" value="C:cytoplasm"/>
    <property type="evidence" value="ECO:0007669"/>
    <property type="project" value="TreeGrafter"/>
</dbReference>
<organism evidence="1 2">
    <name type="scientific">Recurvomyces mirabilis</name>
    <dbReference type="NCBI Taxonomy" id="574656"/>
    <lineage>
        <taxon>Eukaryota</taxon>
        <taxon>Fungi</taxon>
        <taxon>Dikarya</taxon>
        <taxon>Ascomycota</taxon>
        <taxon>Pezizomycotina</taxon>
        <taxon>Dothideomycetes</taxon>
        <taxon>Dothideomycetidae</taxon>
        <taxon>Mycosphaerellales</taxon>
        <taxon>Teratosphaeriaceae</taxon>
        <taxon>Recurvomyces</taxon>
    </lineage>
</organism>
<dbReference type="AlphaFoldDB" id="A0AAE0WQN0"/>
<dbReference type="InterPro" id="IPR029063">
    <property type="entry name" value="SAM-dependent_MTases_sf"/>
</dbReference>
<protein>
    <submittedName>
        <fullName evidence="1">Uncharacterized protein</fullName>
    </submittedName>
</protein>
<dbReference type="Pfam" id="PF10294">
    <property type="entry name" value="Methyltransf_16"/>
    <property type="match status" value="1"/>
</dbReference>
<dbReference type="SUPFAM" id="SSF53335">
    <property type="entry name" value="S-adenosyl-L-methionine-dependent methyltransferases"/>
    <property type="match status" value="1"/>
</dbReference>
<reference evidence="1" key="1">
    <citation type="submission" date="2023-07" db="EMBL/GenBank/DDBJ databases">
        <title>Black Yeasts Isolated from many extreme environments.</title>
        <authorList>
            <person name="Coleine C."/>
            <person name="Stajich J.E."/>
            <person name="Selbmann L."/>
        </authorList>
    </citation>
    <scope>NUCLEOTIDE SEQUENCE</scope>
    <source>
        <strain evidence="1">CCFEE 5485</strain>
    </source>
</reference>
<dbReference type="PANTHER" id="PTHR14614:SF130">
    <property type="entry name" value="PROTEIN-LYSINE N-METHYLTRANSFERASE EEF2KMT"/>
    <property type="match status" value="1"/>
</dbReference>
<name>A0AAE0WQN0_9PEZI</name>
<gene>
    <name evidence="1" type="ORF">LTR78_003958</name>
</gene>
<comment type="caution">
    <text evidence="1">The sequence shown here is derived from an EMBL/GenBank/DDBJ whole genome shotgun (WGS) entry which is preliminary data.</text>
</comment>
<keyword evidence="2" id="KW-1185">Reference proteome</keyword>
<sequence length="346" mass="39119">MDPQLLLFRRQYLQLVEPDFLAWPPKVLLKDPHIQSWVYKKLFDAKHTIRLPPEQYQIRALKPLLAKIEQSIDDEEEDEISDELMTHFSTLIATTLPPETTAVQQKTYVTFSCLPPSASTSLDDNGNEPTATLLERRHLISGSRTTGFRTWEAALHLGSYLMTSDGRPLVQGRNVLELGAGTGFLSILCAKHLQAKHVTTTDGDEGVVESLRENLFLNDLDDELKVLTSILRWGQGLRGTWVEEDCESWPYDVVVGADITYDKVAISALVATLRSLFDMRPQLEVIISGAVRNAETFETFRHACSRNHFSVEDVEFQPKPMREQIALFYATAVPLKILKISRPDPN</sequence>
<evidence type="ECO:0000313" key="2">
    <source>
        <dbReference type="Proteomes" id="UP001274830"/>
    </source>
</evidence>
<dbReference type="Proteomes" id="UP001274830">
    <property type="component" value="Unassembled WGS sequence"/>
</dbReference>
<dbReference type="EMBL" id="JAUTXT010000011">
    <property type="protein sequence ID" value="KAK3676208.1"/>
    <property type="molecule type" value="Genomic_DNA"/>
</dbReference>